<dbReference type="GO" id="GO:0005829">
    <property type="term" value="C:cytosol"/>
    <property type="evidence" value="ECO:0007669"/>
    <property type="project" value="TreeGrafter"/>
</dbReference>
<dbReference type="GO" id="GO:0000156">
    <property type="term" value="F:phosphorelay response regulator activity"/>
    <property type="evidence" value="ECO:0007669"/>
    <property type="project" value="TreeGrafter"/>
</dbReference>
<dbReference type="Gene3D" id="3.40.50.2300">
    <property type="match status" value="1"/>
</dbReference>
<dbReference type="Pfam" id="PF00072">
    <property type="entry name" value="Response_reg"/>
    <property type="match status" value="1"/>
</dbReference>
<feature type="domain" description="Response regulatory" evidence="8">
    <location>
        <begin position="4"/>
        <end position="118"/>
    </location>
</feature>
<dbReference type="GO" id="GO:0006355">
    <property type="term" value="P:regulation of DNA-templated transcription"/>
    <property type="evidence" value="ECO:0007669"/>
    <property type="project" value="InterPro"/>
</dbReference>
<feature type="modified residue" description="4-aspartylphosphate" evidence="6">
    <location>
        <position position="53"/>
    </location>
</feature>
<sequence length="231" mass="26874">MKTKILLVEDEDAIRKFIKINLEREGYDVYEAGTGEEGIEIADSEDIKIVVLDVMLPGIDGFKVCETLRKKYKDLGIIMLTAKAEDYDKIMGLQYGTDDYMTKPFNPTELTLRIKSLERRVIPEDEEDKKNIIESDIFKMDTYSRKFYKAGKELDLTPTEFLIMKTFLENKGRAITREELLNKVWGEEFIGDSKIVDVNIRRLRSKIEGDSADPKYIETVWGLGYRWNDEK</sequence>
<evidence type="ECO:0000256" key="2">
    <source>
        <dbReference type="ARBA" id="ARBA00023012"/>
    </source>
</evidence>
<dbReference type="SMART" id="SM00862">
    <property type="entry name" value="Trans_reg_C"/>
    <property type="match status" value="1"/>
</dbReference>
<dbReference type="InterPro" id="IPR001867">
    <property type="entry name" value="OmpR/PhoB-type_DNA-bd"/>
</dbReference>
<dbReference type="FunFam" id="3.40.50.2300:FF:000001">
    <property type="entry name" value="DNA-binding response regulator PhoB"/>
    <property type="match status" value="1"/>
</dbReference>
<evidence type="ECO:0000313" key="11">
    <source>
        <dbReference type="Proteomes" id="UP000003280"/>
    </source>
</evidence>
<organism evidence="10 11">
    <name type="scientific">Peptoniphilus duerdenii ATCC BAA-1640</name>
    <dbReference type="NCBI Taxonomy" id="862517"/>
    <lineage>
        <taxon>Bacteria</taxon>
        <taxon>Bacillati</taxon>
        <taxon>Bacillota</taxon>
        <taxon>Tissierellia</taxon>
        <taxon>Tissierellales</taxon>
        <taxon>Peptoniphilaceae</taxon>
        <taxon>Peptoniphilus</taxon>
    </lineage>
</organism>
<dbReference type="SUPFAM" id="SSF52172">
    <property type="entry name" value="CheY-like"/>
    <property type="match status" value="1"/>
</dbReference>
<dbReference type="STRING" id="862517.HMPREF9225_1491"/>
<dbReference type="SUPFAM" id="SSF46894">
    <property type="entry name" value="C-terminal effector domain of the bipartite response regulators"/>
    <property type="match status" value="1"/>
</dbReference>
<dbReference type="CDD" id="cd00383">
    <property type="entry name" value="trans_reg_C"/>
    <property type="match status" value="1"/>
</dbReference>
<dbReference type="PROSITE" id="PS50110">
    <property type="entry name" value="RESPONSE_REGULATORY"/>
    <property type="match status" value="1"/>
</dbReference>
<evidence type="ECO:0000259" key="8">
    <source>
        <dbReference type="PROSITE" id="PS50110"/>
    </source>
</evidence>
<keyword evidence="5" id="KW-0804">Transcription</keyword>
<dbReference type="AlphaFoldDB" id="E0NMV2"/>
<keyword evidence="2" id="KW-0902">Two-component regulatory system</keyword>
<keyword evidence="11" id="KW-1185">Reference proteome</keyword>
<dbReference type="InterPro" id="IPR036388">
    <property type="entry name" value="WH-like_DNA-bd_sf"/>
</dbReference>
<accession>E0NMV2</accession>
<dbReference type="InterPro" id="IPR001789">
    <property type="entry name" value="Sig_transdc_resp-reg_receiver"/>
</dbReference>
<evidence type="ECO:0000256" key="1">
    <source>
        <dbReference type="ARBA" id="ARBA00022553"/>
    </source>
</evidence>
<evidence type="ECO:0000256" key="7">
    <source>
        <dbReference type="PROSITE-ProRule" id="PRU01091"/>
    </source>
</evidence>
<proteinExistence type="predicted"/>
<dbReference type="FunFam" id="1.10.10.10:FF:000018">
    <property type="entry name" value="DNA-binding response regulator ResD"/>
    <property type="match status" value="1"/>
</dbReference>
<dbReference type="InterPro" id="IPR039420">
    <property type="entry name" value="WalR-like"/>
</dbReference>
<dbReference type="OrthoDB" id="9790442at2"/>
<evidence type="ECO:0000313" key="10">
    <source>
        <dbReference type="EMBL" id="EFM24920.1"/>
    </source>
</evidence>
<evidence type="ECO:0000256" key="3">
    <source>
        <dbReference type="ARBA" id="ARBA00023015"/>
    </source>
</evidence>
<dbReference type="CDD" id="cd17574">
    <property type="entry name" value="REC_OmpR"/>
    <property type="match status" value="1"/>
</dbReference>
<evidence type="ECO:0000259" key="9">
    <source>
        <dbReference type="PROSITE" id="PS51755"/>
    </source>
</evidence>
<keyword evidence="3" id="KW-0805">Transcription regulation</keyword>
<gene>
    <name evidence="10" type="ORF">HMPREF9225_1491</name>
</gene>
<dbReference type="PANTHER" id="PTHR48111">
    <property type="entry name" value="REGULATOR OF RPOS"/>
    <property type="match status" value="1"/>
</dbReference>
<dbReference type="HOGENOM" id="CLU_000445_30_4_9"/>
<evidence type="ECO:0000256" key="4">
    <source>
        <dbReference type="ARBA" id="ARBA00023125"/>
    </source>
</evidence>
<dbReference type="RefSeq" id="WP_008902281.1">
    <property type="nucleotide sequence ID" value="NZ_GL397071.1"/>
</dbReference>
<evidence type="ECO:0000256" key="5">
    <source>
        <dbReference type="ARBA" id="ARBA00023163"/>
    </source>
</evidence>
<comment type="caution">
    <text evidence="10">The sequence shown here is derived from an EMBL/GenBank/DDBJ whole genome shotgun (WGS) entry which is preliminary data.</text>
</comment>
<feature type="DNA-binding region" description="OmpR/PhoB-type" evidence="7">
    <location>
        <begin position="130"/>
        <end position="229"/>
    </location>
</feature>
<dbReference type="GO" id="GO:0000976">
    <property type="term" value="F:transcription cis-regulatory region binding"/>
    <property type="evidence" value="ECO:0007669"/>
    <property type="project" value="TreeGrafter"/>
</dbReference>
<dbReference type="PANTHER" id="PTHR48111:SF54">
    <property type="entry name" value="STAGE 0 SPORULATION PROTEIN A HOMOLOG"/>
    <property type="match status" value="1"/>
</dbReference>
<feature type="domain" description="OmpR/PhoB-type" evidence="9">
    <location>
        <begin position="130"/>
        <end position="229"/>
    </location>
</feature>
<reference evidence="10 11" key="1">
    <citation type="submission" date="2010-07" db="EMBL/GenBank/DDBJ databases">
        <authorList>
            <person name="Muzny D."/>
            <person name="Qin X."/>
            <person name="Deng J."/>
            <person name="Jiang H."/>
            <person name="Liu Y."/>
            <person name="Qu J."/>
            <person name="Song X.-Z."/>
            <person name="Zhang L."/>
            <person name="Thornton R."/>
            <person name="Coyle M."/>
            <person name="Francisco L."/>
            <person name="Jackson L."/>
            <person name="Javaid M."/>
            <person name="Korchina V."/>
            <person name="Kovar C."/>
            <person name="Mata R."/>
            <person name="Mathew T."/>
            <person name="Ngo R."/>
            <person name="Nguyen L."/>
            <person name="Nguyen N."/>
            <person name="Okwuonu G."/>
            <person name="Ongeri F."/>
            <person name="Pham C."/>
            <person name="Simmons D."/>
            <person name="Wilczek-Boney K."/>
            <person name="Hale W."/>
            <person name="Jakkamsetti A."/>
            <person name="Pham P."/>
            <person name="Ruth R."/>
            <person name="San Lucas F."/>
            <person name="Warren J."/>
            <person name="Zhang J."/>
            <person name="Zhao Z."/>
            <person name="Zhou C."/>
            <person name="Zhu D."/>
            <person name="Lee S."/>
            <person name="Bess C."/>
            <person name="Blankenburg K."/>
            <person name="Forbes L."/>
            <person name="Fu Q."/>
            <person name="Gubbala S."/>
            <person name="Hirani K."/>
            <person name="Jayaseelan J.C."/>
            <person name="Lara F."/>
            <person name="Munidasa M."/>
            <person name="Palculict T."/>
            <person name="Patil S."/>
            <person name="Pu L.-L."/>
            <person name="Saada N."/>
            <person name="Tang L."/>
            <person name="Weissenberger G."/>
            <person name="Zhu Y."/>
            <person name="Hemphill L."/>
            <person name="Shang Y."/>
            <person name="Youmans B."/>
            <person name="Ayvaz T."/>
            <person name="Ross M."/>
            <person name="Santibanez J."/>
            <person name="Aqrawi P."/>
            <person name="Gross S."/>
            <person name="Joshi V."/>
            <person name="Fowler G."/>
            <person name="Nazareth L."/>
            <person name="Reid J."/>
            <person name="Worley K."/>
            <person name="Petrosino J."/>
            <person name="Highlander S."/>
            <person name="Gibbs R."/>
        </authorList>
    </citation>
    <scope>NUCLEOTIDE SEQUENCE [LARGE SCALE GENOMIC DNA]</scope>
    <source>
        <strain evidence="10 11">ATCC BAA-1640</strain>
    </source>
</reference>
<dbReference type="InterPro" id="IPR016032">
    <property type="entry name" value="Sig_transdc_resp-reg_C-effctor"/>
</dbReference>
<protein>
    <submittedName>
        <fullName evidence="10">Response regulator receiver domain protein</fullName>
    </submittedName>
</protein>
<dbReference type="Gene3D" id="6.10.250.690">
    <property type="match status" value="1"/>
</dbReference>
<dbReference type="EMBL" id="AEEH01000047">
    <property type="protein sequence ID" value="EFM24920.1"/>
    <property type="molecule type" value="Genomic_DNA"/>
</dbReference>
<dbReference type="SMART" id="SM00448">
    <property type="entry name" value="REC"/>
    <property type="match status" value="1"/>
</dbReference>
<evidence type="ECO:0000256" key="6">
    <source>
        <dbReference type="PROSITE-ProRule" id="PRU00169"/>
    </source>
</evidence>
<dbReference type="Proteomes" id="UP000003280">
    <property type="component" value="Unassembled WGS sequence"/>
</dbReference>
<dbReference type="PROSITE" id="PS51755">
    <property type="entry name" value="OMPR_PHOB"/>
    <property type="match status" value="1"/>
</dbReference>
<dbReference type="Pfam" id="PF00486">
    <property type="entry name" value="Trans_reg_C"/>
    <property type="match status" value="1"/>
</dbReference>
<dbReference type="InterPro" id="IPR011006">
    <property type="entry name" value="CheY-like_superfamily"/>
</dbReference>
<name>E0NMV2_9FIRM</name>
<dbReference type="Gene3D" id="1.10.10.10">
    <property type="entry name" value="Winged helix-like DNA-binding domain superfamily/Winged helix DNA-binding domain"/>
    <property type="match status" value="1"/>
</dbReference>
<keyword evidence="4 7" id="KW-0238">DNA-binding</keyword>
<dbReference type="GO" id="GO:0032993">
    <property type="term" value="C:protein-DNA complex"/>
    <property type="evidence" value="ECO:0007669"/>
    <property type="project" value="TreeGrafter"/>
</dbReference>
<dbReference type="eggNOG" id="COG0745">
    <property type="taxonomic scope" value="Bacteria"/>
</dbReference>
<keyword evidence="1 6" id="KW-0597">Phosphoprotein</keyword>